<evidence type="ECO:0008006" key="3">
    <source>
        <dbReference type="Google" id="ProtNLM"/>
    </source>
</evidence>
<dbReference type="Proteomes" id="UP000305673">
    <property type="component" value="Chromosome"/>
</dbReference>
<sequence length="136" mass="14683">MFKFAAFFPVALGLSLASCSTVSGGIKEASHRFTAVSGERTRLHQAWHVKRDCSADTPPNVRVMTPPAHGKIDLVVQDVYPNAKGEAAKCNGIKTGGVVSYYTSAPGYVGMDKATVRESYGNGRVFDLELEFNVVR</sequence>
<evidence type="ECO:0000313" key="2">
    <source>
        <dbReference type="Proteomes" id="UP000305673"/>
    </source>
</evidence>
<reference evidence="1 2" key="1">
    <citation type="submission" date="2020-05" db="EMBL/GenBank/DDBJ databases">
        <title>Genome sequences of pea root nodulating Rhizobium spp.</title>
        <authorList>
            <person name="Rahi P."/>
        </authorList>
    </citation>
    <scope>NUCLEOTIDE SEQUENCE [LARGE SCALE GENOMIC DNA]</scope>
    <source>
        <strain evidence="2">JKLM 12A2</strain>
    </source>
</reference>
<keyword evidence="2" id="KW-1185">Reference proteome</keyword>
<organism evidence="1 2">
    <name type="scientific">Rhizobium indicum</name>
    <dbReference type="NCBI Taxonomy" id="2583231"/>
    <lineage>
        <taxon>Bacteria</taxon>
        <taxon>Pseudomonadati</taxon>
        <taxon>Pseudomonadota</taxon>
        <taxon>Alphaproteobacteria</taxon>
        <taxon>Hyphomicrobiales</taxon>
        <taxon>Rhizobiaceae</taxon>
        <taxon>Rhizobium/Agrobacterium group</taxon>
        <taxon>Rhizobium</taxon>
    </lineage>
</organism>
<dbReference type="EMBL" id="CP054021">
    <property type="protein sequence ID" value="QKK19298.1"/>
    <property type="molecule type" value="Genomic_DNA"/>
</dbReference>
<name>A0ABX6PKY3_9HYPH</name>
<protein>
    <recommendedName>
        <fullName evidence="3">Lipoprotein</fullName>
    </recommendedName>
</protein>
<gene>
    <name evidence="1" type="ORF">FFM53_023820</name>
</gene>
<dbReference type="RefSeq" id="WP_138390951.1">
    <property type="nucleotide sequence ID" value="NZ_CP054021.1"/>
</dbReference>
<accession>A0ABX6PKY3</accession>
<proteinExistence type="predicted"/>
<dbReference type="PROSITE" id="PS51257">
    <property type="entry name" value="PROKAR_LIPOPROTEIN"/>
    <property type="match status" value="1"/>
</dbReference>
<evidence type="ECO:0000313" key="1">
    <source>
        <dbReference type="EMBL" id="QKK19298.1"/>
    </source>
</evidence>